<accession>A0A437MBJ6</accession>
<dbReference type="PANTHER" id="PTHR28047:SF5">
    <property type="entry name" value="PROTEIN DCG1"/>
    <property type="match status" value="1"/>
</dbReference>
<proteinExistence type="inferred from homology"/>
<dbReference type="Proteomes" id="UP000282971">
    <property type="component" value="Unassembled WGS sequence"/>
</dbReference>
<dbReference type="PANTHER" id="PTHR28047">
    <property type="entry name" value="PROTEIN DCG1"/>
    <property type="match status" value="1"/>
</dbReference>
<evidence type="ECO:0000256" key="2">
    <source>
        <dbReference type="SAM" id="MobiDB-lite"/>
    </source>
</evidence>
<protein>
    <submittedName>
        <fullName evidence="3">Asp/Glu racemase</fullName>
    </submittedName>
</protein>
<dbReference type="InterPro" id="IPR052186">
    <property type="entry name" value="Hydantoin_racemase-like"/>
</dbReference>
<comment type="caution">
    <text evidence="3">The sequence shown here is derived from an EMBL/GenBank/DDBJ whole genome shotgun (WGS) entry which is preliminary data.</text>
</comment>
<dbReference type="Pfam" id="PF01177">
    <property type="entry name" value="Asp_Glu_race"/>
    <property type="match status" value="1"/>
</dbReference>
<keyword evidence="4" id="KW-1185">Reference proteome</keyword>
<reference evidence="3 4" key="1">
    <citation type="submission" date="2019-01" db="EMBL/GenBank/DDBJ databases">
        <authorList>
            <person name="Chen W.-M."/>
        </authorList>
    </citation>
    <scope>NUCLEOTIDE SEQUENCE [LARGE SCALE GENOMIC DNA]</scope>
    <source>
        <strain evidence="3 4">CCP-7</strain>
    </source>
</reference>
<feature type="compositionally biased region" description="Basic and acidic residues" evidence="2">
    <location>
        <begin position="227"/>
        <end position="242"/>
    </location>
</feature>
<organism evidence="3 4">
    <name type="scientific">Sphingomonas crocodyli</name>
    <dbReference type="NCBI Taxonomy" id="1979270"/>
    <lineage>
        <taxon>Bacteria</taxon>
        <taxon>Pseudomonadati</taxon>
        <taxon>Pseudomonadota</taxon>
        <taxon>Alphaproteobacteria</taxon>
        <taxon>Sphingomonadales</taxon>
        <taxon>Sphingomonadaceae</taxon>
        <taxon>Sphingomonas</taxon>
    </lineage>
</organism>
<evidence type="ECO:0000256" key="1">
    <source>
        <dbReference type="ARBA" id="ARBA00038414"/>
    </source>
</evidence>
<feature type="region of interest" description="Disordered" evidence="2">
    <location>
        <begin position="216"/>
        <end position="242"/>
    </location>
</feature>
<dbReference type="OrthoDB" id="9791723at2"/>
<comment type="similarity">
    <text evidence="1">Belongs to the HyuE racemase family.</text>
</comment>
<dbReference type="GO" id="GO:0047661">
    <property type="term" value="F:amino-acid racemase activity"/>
    <property type="evidence" value="ECO:0007669"/>
    <property type="project" value="InterPro"/>
</dbReference>
<name>A0A437MBJ6_9SPHN</name>
<evidence type="ECO:0000313" key="3">
    <source>
        <dbReference type="EMBL" id="RVT95029.1"/>
    </source>
</evidence>
<dbReference type="InterPro" id="IPR015942">
    <property type="entry name" value="Asp/Glu/hydantoin_racemase"/>
</dbReference>
<dbReference type="EMBL" id="SACN01000001">
    <property type="protein sequence ID" value="RVT95029.1"/>
    <property type="molecule type" value="Genomic_DNA"/>
</dbReference>
<evidence type="ECO:0000313" key="4">
    <source>
        <dbReference type="Proteomes" id="UP000282971"/>
    </source>
</evidence>
<sequence>MVPTTTKFEFAAGLSHLEGPDLKLTQSHLTRGPASIECEYDELFAGPEVVAEAIRAQNAGADAIVIVCMGDPALQATREAVSVPVLGIGETAMHYAAMLGHKFSILCTLDRRVGNYETKARHFGLESKLASVRPVNIPVLDIGGDHSSALDRLIDTAKAAITEDGADVIVLGCGCFQDMDRIMEERLRELGLAVPVIDSPPLTVLSAAALARTRLTHSKRAYPTPPAKDRPGYEIPTLKERG</sequence>
<dbReference type="InterPro" id="IPR053714">
    <property type="entry name" value="Iso_Racemase_Enz_sf"/>
</dbReference>
<gene>
    <name evidence="3" type="ORF">EOD43_03415</name>
</gene>
<dbReference type="AlphaFoldDB" id="A0A437MBJ6"/>
<dbReference type="Gene3D" id="3.40.50.12500">
    <property type="match status" value="1"/>
</dbReference>